<keyword evidence="1" id="KW-0560">Oxidoreductase</keyword>
<name>A0ABQ4LDB3_9BACL</name>
<evidence type="ECO:0000313" key="4">
    <source>
        <dbReference type="EMBL" id="GIO54426.1"/>
    </source>
</evidence>
<evidence type="ECO:0000256" key="1">
    <source>
        <dbReference type="ARBA" id="ARBA00023002"/>
    </source>
</evidence>
<protein>
    <submittedName>
        <fullName evidence="4">Oxidoreductase</fullName>
    </submittedName>
</protein>
<proteinExistence type="predicted"/>
<dbReference type="PANTHER" id="PTHR43818">
    <property type="entry name" value="BCDNA.GH03377"/>
    <property type="match status" value="1"/>
</dbReference>
<evidence type="ECO:0000259" key="3">
    <source>
        <dbReference type="Pfam" id="PF22725"/>
    </source>
</evidence>
<dbReference type="Gene3D" id="3.30.360.10">
    <property type="entry name" value="Dihydrodipicolinate Reductase, domain 2"/>
    <property type="match status" value="1"/>
</dbReference>
<feature type="domain" description="GFO/IDH/MocA-like oxidoreductase" evidence="3">
    <location>
        <begin position="151"/>
        <end position="287"/>
    </location>
</feature>
<dbReference type="SUPFAM" id="SSF55347">
    <property type="entry name" value="Glyceraldehyde-3-phosphate dehydrogenase-like, C-terminal domain"/>
    <property type="match status" value="1"/>
</dbReference>
<dbReference type="SUPFAM" id="SSF51735">
    <property type="entry name" value="NAD(P)-binding Rossmann-fold domains"/>
    <property type="match status" value="1"/>
</dbReference>
<reference evidence="4 5" key="1">
    <citation type="submission" date="2021-03" db="EMBL/GenBank/DDBJ databases">
        <title>Antimicrobial resistance genes in bacteria isolated from Japanese honey, and their potential for conferring macrolide and lincosamide resistance in the American foulbrood pathogen Paenibacillus larvae.</title>
        <authorList>
            <person name="Okamoto M."/>
            <person name="Kumagai M."/>
            <person name="Kanamori H."/>
            <person name="Takamatsu D."/>
        </authorList>
    </citation>
    <scope>NUCLEOTIDE SEQUENCE [LARGE SCALE GENOMIC DNA]</scope>
    <source>
        <strain evidence="4 5">J21TS7</strain>
    </source>
</reference>
<evidence type="ECO:0000313" key="5">
    <source>
        <dbReference type="Proteomes" id="UP000676601"/>
    </source>
</evidence>
<dbReference type="EMBL" id="BORU01000001">
    <property type="protein sequence ID" value="GIO54426.1"/>
    <property type="molecule type" value="Genomic_DNA"/>
</dbReference>
<evidence type="ECO:0000259" key="2">
    <source>
        <dbReference type="Pfam" id="PF01408"/>
    </source>
</evidence>
<dbReference type="InterPro" id="IPR055170">
    <property type="entry name" value="GFO_IDH_MocA-like_dom"/>
</dbReference>
<dbReference type="InterPro" id="IPR050463">
    <property type="entry name" value="Gfo/Idh/MocA_oxidrdct_glycsds"/>
</dbReference>
<dbReference type="Gene3D" id="3.40.50.720">
    <property type="entry name" value="NAD(P)-binding Rossmann-like Domain"/>
    <property type="match status" value="1"/>
</dbReference>
<dbReference type="InterPro" id="IPR036291">
    <property type="entry name" value="NAD(P)-bd_dom_sf"/>
</dbReference>
<dbReference type="PANTHER" id="PTHR43818:SF11">
    <property type="entry name" value="BCDNA.GH03377"/>
    <property type="match status" value="1"/>
</dbReference>
<sequence>MNVTVRNIGIIMNGVTGRMGTNQHLIRSILAIRKQGGVALPGGDVIMPDPILVGRQESKLQALAAAHGVERWSTDLEACLADPYYEIYFDSQTTVRRAESIKQAIAAGKHIYCEKPTAVDIEGALELARIAAEAGVRNGVVQDKLFLPGLLKLKRLNDSGFFGRILSVRMEFGYWVFEGDWQQGQRPSWNYRKEDGGGIIVDMFAHWRYVLENLFGEVKAVSCLAATHIPKRLDEQGVPYECTADDSAYATFELEGGIIVQANSSWAVRVDRDDLLTVTVDGTEGSAVAGLRDCKTQHRVNTPKPVWNPDIPNPFQFRDLWVEVPDNASYDNAFKVQWELFLKHVVIGTPFPWDLLEGAKGTQLADLSLQSWQERRWIDVPKLSLRE</sequence>
<dbReference type="InterPro" id="IPR000683">
    <property type="entry name" value="Gfo/Idh/MocA-like_OxRdtase_N"/>
</dbReference>
<accession>A0ABQ4LDB3</accession>
<dbReference type="Pfam" id="PF01408">
    <property type="entry name" value="GFO_IDH_MocA"/>
    <property type="match status" value="1"/>
</dbReference>
<dbReference type="Proteomes" id="UP000676601">
    <property type="component" value="Unassembled WGS sequence"/>
</dbReference>
<comment type="caution">
    <text evidence="4">The sequence shown here is derived from an EMBL/GenBank/DDBJ whole genome shotgun (WGS) entry which is preliminary data.</text>
</comment>
<keyword evidence="5" id="KW-1185">Reference proteome</keyword>
<dbReference type="Pfam" id="PF22725">
    <property type="entry name" value="GFO_IDH_MocA_C3"/>
    <property type="match status" value="1"/>
</dbReference>
<gene>
    <name evidence="4" type="ORF">J21TS7_27440</name>
</gene>
<organism evidence="4 5">
    <name type="scientific">Paenibacillus cineris</name>
    <dbReference type="NCBI Taxonomy" id="237530"/>
    <lineage>
        <taxon>Bacteria</taxon>
        <taxon>Bacillati</taxon>
        <taxon>Bacillota</taxon>
        <taxon>Bacilli</taxon>
        <taxon>Bacillales</taxon>
        <taxon>Paenibacillaceae</taxon>
        <taxon>Paenibacillus</taxon>
    </lineage>
</organism>
<feature type="domain" description="Gfo/Idh/MocA-like oxidoreductase N-terminal" evidence="2">
    <location>
        <begin position="52"/>
        <end position="138"/>
    </location>
</feature>